<comment type="caution">
    <text evidence="1">The sequence shown here is derived from an EMBL/GenBank/DDBJ whole genome shotgun (WGS) entry which is preliminary data.</text>
</comment>
<dbReference type="SUPFAM" id="SSF58104">
    <property type="entry name" value="Methyl-accepting chemotaxis protein (MCP) signaling domain"/>
    <property type="match status" value="1"/>
</dbReference>
<dbReference type="Proteomes" id="UP001241758">
    <property type="component" value="Unassembled WGS sequence"/>
</dbReference>
<sequence>MSAGAKIGQMVSLVRVGQVRRLKTSVSEIVNVIIASLAEQANPLALGATIEAVSTSRSRRLNAIT</sequence>
<gene>
    <name evidence="1" type="ORF">QLQ12_38360</name>
</gene>
<proteinExistence type="predicted"/>
<evidence type="ECO:0000313" key="2">
    <source>
        <dbReference type="Proteomes" id="UP001241758"/>
    </source>
</evidence>
<dbReference type="EMBL" id="JASCTH010000033">
    <property type="protein sequence ID" value="MDI6104469.1"/>
    <property type="molecule type" value="Genomic_DNA"/>
</dbReference>
<organism evidence="1 2">
    <name type="scientific">Actinoplanes sandaracinus</name>
    <dbReference type="NCBI Taxonomy" id="3045177"/>
    <lineage>
        <taxon>Bacteria</taxon>
        <taxon>Bacillati</taxon>
        <taxon>Actinomycetota</taxon>
        <taxon>Actinomycetes</taxon>
        <taxon>Micromonosporales</taxon>
        <taxon>Micromonosporaceae</taxon>
        <taxon>Actinoplanes</taxon>
    </lineage>
</organism>
<evidence type="ECO:0000313" key="1">
    <source>
        <dbReference type="EMBL" id="MDI6104469.1"/>
    </source>
</evidence>
<reference evidence="1 2" key="1">
    <citation type="submission" date="2023-05" db="EMBL/GenBank/DDBJ databases">
        <title>Actinoplanes sp. NEAU-A12 genome sequencing.</title>
        <authorList>
            <person name="Wang Z.-S."/>
        </authorList>
    </citation>
    <scope>NUCLEOTIDE SEQUENCE [LARGE SCALE GENOMIC DNA]</scope>
    <source>
        <strain evidence="1 2">NEAU-A12</strain>
    </source>
</reference>
<name>A0ABT6WXK8_9ACTN</name>
<dbReference type="RefSeq" id="WP_282765852.1">
    <property type="nucleotide sequence ID" value="NZ_JASCTH010000033.1"/>
</dbReference>
<protein>
    <submittedName>
        <fullName evidence="1">Uncharacterized protein</fullName>
    </submittedName>
</protein>
<keyword evidence="2" id="KW-1185">Reference proteome</keyword>
<accession>A0ABT6WXK8</accession>